<feature type="compositionally biased region" description="Basic residues" evidence="1">
    <location>
        <begin position="1"/>
        <end position="13"/>
    </location>
</feature>
<proteinExistence type="predicted"/>
<name>A0ABR1INC7_9AGAR</name>
<evidence type="ECO:0000313" key="4">
    <source>
        <dbReference type="Proteomes" id="UP001498398"/>
    </source>
</evidence>
<feature type="compositionally biased region" description="Basic and acidic residues" evidence="1">
    <location>
        <begin position="334"/>
        <end position="357"/>
    </location>
</feature>
<dbReference type="InterPro" id="IPR003615">
    <property type="entry name" value="HNH_nuc"/>
</dbReference>
<comment type="caution">
    <text evidence="3">The sequence shown here is derived from an EMBL/GenBank/DDBJ whole genome shotgun (WGS) entry which is preliminary data.</text>
</comment>
<sequence length="506" mass="56096">MKHATPPRPRRATTSRNKSLYESPATPFQAGVNLRRASSRDQHSYHFPLSKAADVAPVLHNAKPLTEKEKEAVRNIAVMRDICSITCMRGKLNEGNDIEYAHVVPRAWSNSETKMGIIAHLLGIWDFDINTCYNIITLQSSLHTWLDAGQCVLLPQDEHLQDTIVALMIKNWENISVETILSEDTRKDVFQEYNSLPTEYRLIPINMAEHRHIWRQRVVQNTKEGSPANDFVPHVSGDHQEFRYPYTGLSPFKLHINPALAIINAVYAFQKLQNDNKVFTVPENLRLLGLKFKTQDWFSEDASAPSAFFDAREIVSQQKWEVEHPISSSGSDSSAEKKKTQHNESQKAIGKERGPRENLLKPPLCPVGLTVIFQTSDPKLFADNVAPRPSRSWGGIQAPESTGQTVVLTNVKIRTPSGFDLEAFKEALHAAGMEVISDIRSRVSTVGSNNFISSLQPGSSGAVRTRGSLGSQGRQKSSAGDGSTAGSDMGVGDEYSAGSGKKRKVE</sequence>
<feature type="domain" description="HNH nuclease" evidence="2">
    <location>
        <begin position="96"/>
        <end position="152"/>
    </location>
</feature>
<keyword evidence="4" id="KW-1185">Reference proteome</keyword>
<feature type="compositionally biased region" description="Low complexity" evidence="1">
    <location>
        <begin position="477"/>
        <end position="490"/>
    </location>
</feature>
<dbReference type="EMBL" id="JBANRG010000114">
    <property type="protein sequence ID" value="KAK7434949.1"/>
    <property type="molecule type" value="Genomic_DNA"/>
</dbReference>
<accession>A0ABR1INC7</accession>
<organism evidence="3 4">
    <name type="scientific">Marasmiellus scandens</name>
    <dbReference type="NCBI Taxonomy" id="2682957"/>
    <lineage>
        <taxon>Eukaryota</taxon>
        <taxon>Fungi</taxon>
        <taxon>Dikarya</taxon>
        <taxon>Basidiomycota</taxon>
        <taxon>Agaricomycotina</taxon>
        <taxon>Agaricomycetes</taxon>
        <taxon>Agaricomycetidae</taxon>
        <taxon>Agaricales</taxon>
        <taxon>Marasmiineae</taxon>
        <taxon>Omphalotaceae</taxon>
        <taxon>Marasmiellus</taxon>
    </lineage>
</organism>
<dbReference type="Pfam" id="PF13391">
    <property type="entry name" value="HNH_2"/>
    <property type="match status" value="1"/>
</dbReference>
<feature type="region of interest" description="Disordered" evidence="1">
    <location>
        <begin position="1"/>
        <end position="25"/>
    </location>
</feature>
<gene>
    <name evidence="3" type="ORF">VKT23_019952</name>
</gene>
<feature type="region of interest" description="Disordered" evidence="1">
    <location>
        <begin position="454"/>
        <end position="506"/>
    </location>
</feature>
<evidence type="ECO:0000256" key="1">
    <source>
        <dbReference type="SAM" id="MobiDB-lite"/>
    </source>
</evidence>
<reference evidence="3 4" key="1">
    <citation type="submission" date="2024-01" db="EMBL/GenBank/DDBJ databases">
        <title>A draft genome for the cacao thread blight pathogen Marasmiellus scandens.</title>
        <authorList>
            <person name="Baruah I.K."/>
            <person name="Leung J."/>
            <person name="Bukari Y."/>
            <person name="Amoako-Attah I."/>
            <person name="Meinhardt L.W."/>
            <person name="Bailey B.A."/>
            <person name="Cohen S.P."/>
        </authorList>
    </citation>
    <scope>NUCLEOTIDE SEQUENCE [LARGE SCALE GENOMIC DNA]</scope>
    <source>
        <strain evidence="3 4">GH-19</strain>
    </source>
</reference>
<evidence type="ECO:0000259" key="2">
    <source>
        <dbReference type="Pfam" id="PF13391"/>
    </source>
</evidence>
<protein>
    <recommendedName>
        <fullName evidence="2">HNH nuclease domain-containing protein</fullName>
    </recommendedName>
</protein>
<feature type="region of interest" description="Disordered" evidence="1">
    <location>
        <begin position="320"/>
        <end position="357"/>
    </location>
</feature>
<dbReference type="Proteomes" id="UP001498398">
    <property type="component" value="Unassembled WGS sequence"/>
</dbReference>
<evidence type="ECO:0000313" key="3">
    <source>
        <dbReference type="EMBL" id="KAK7434949.1"/>
    </source>
</evidence>